<proteinExistence type="predicted"/>
<evidence type="ECO:0000313" key="1">
    <source>
        <dbReference type="EMBL" id="GAA4405612.1"/>
    </source>
</evidence>
<accession>A0ABP8KG52</accession>
<comment type="caution">
    <text evidence="1">The sequence shown here is derived from an EMBL/GenBank/DDBJ whole genome shotgun (WGS) entry which is preliminary data.</text>
</comment>
<reference evidence="2" key="1">
    <citation type="journal article" date="2019" name="Int. J. Syst. Evol. Microbiol.">
        <title>The Global Catalogue of Microorganisms (GCM) 10K type strain sequencing project: providing services to taxonomists for standard genome sequencing and annotation.</title>
        <authorList>
            <consortium name="The Broad Institute Genomics Platform"/>
            <consortium name="The Broad Institute Genome Sequencing Center for Infectious Disease"/>
            <person name="Wu L."/>
            <person name="Ma J."/>
        </authorList>
    </citation>
    <scope>NUCLEOTIDE SEQUENCE [LARGE SCALE GENOMIC DNA]</scope>
    <source>
        <strain evidence="2">JCM 17925</strain>
    </source>
</reference>
<evidence type="ECO:0000313" key="2">
    <source>
        <dbReference type="Proteomes" id="UP001500936"/>
    </source>
</evidence>
<dbReference type="RefSeq" id="WP_345267382.1">
    <property type="nucleotide sequence ID" value="NZ_BAABHB010000004.1"/>
</dbReference>
<protein>
    <submittedName>
        <fullName evidence="1">Uncharacterized protein</fullName>
    </submittedName>
</protein>
<organism evidence="1 2">
    <name type="scientific">Nibrella viscosa</name>
    <dbReference type="NCBI Taxonomy" id="1084524"/>
    <lineage>
        <taxon>Bacteria</taxon>
        <taxon>Pseudomonadati</taxon>
        <taxon>Bacteroidota</taxon>
        <taxon>Cytophagia</taxon>
        <taxon>Cytophagales</taxon>
        <taxon>Spirosomataceae</taxon>
        <taxon>Nibrella</taxon>
    </lineage>
</organism>
<dbReference type="Proteomes" id="UP001500936">
    <property type="component" value="Unassembled WGS sequence"/>
</dbReference>
<keyword evidence="2" id="KW-1185">Reference proteome</keyword>
<gene>
    <name evidence="1" type="ORF">GCM10023187_24160</name>
</gene>
<sequence>MSTNNLPLLYTKGIRKQTKLYYANWLPNQKLSLGVVGQLIDNYFFQPLTTLKDLGIDFNPATDVEVDEDPTPLDLVSNKGVTINFKVAGEIDPNLPNLPQGKAGVGIDFSQEGSFILKAEKTFESRIRNVDGPESLGQKILEAYKKGTWKWYYSVIFSIVEAPYADYIISQSSNSKVELQVNADGNIGKVELGNADLNFSVKTQSGNVLKMLSSKNSTPLFRLLGIKKNILSGSVVVQPYNFNLNGINPQTESFTKDTKDFVEDDTEFLIVKPR</sequence>
<dbReference type="EMBL" id="BAABHB010000004">
    <property type="protein sequence ID" value="GAA4405612.1"/>
    <property type="molecule type" value="Genomic_DNA"/>
</dbReference>
<name>A0ABP8KG52_9BACT</name>